<dbReference type="EMBL" id="CP000384">
    <property type="protein sequence ID" value="ABG06157.1"/>
    <property type="molecule type" value="Genomic_DNA"/>
</dbReference>
<dbReference type="KEGG" id="mmc:Mmcs_0035"/>
<gene>
    <name evidence="3" type="ordered locus">Mmcs_0035</name>
</gene>
<sequence>MSENLCVKTPFSDLRYLVDCLGPLTRRDSGPCSLVRRRRHEAISLSVPVARMGQRSEWGLGMGSKRSSDGSGAIGGAIFFVIVLIAMVPKPVWIAIGIGVAVIVLGWVAYRIFEAVEKSRAEAAERERAEQAARAAAAKREREERARTEKQRRIDTLGKANAALVESALRAVKQIAGSEAARAGWLGDVDFTADIRGITENFQKAHALRGVAGKLSALDKPSAEDRVILAEAKTTAANLERTAIERVELVGKCAVEAQLIDKSLRTEREDARVAEQRAELHAKLSAMLYGIEAAPNTTPEDSAVDAVMARVQAYREIKYQIEQARDGQS</sequence>
<proteinExistence type="predicted"/>
<evidence type="ECO:0000313" key="3">
    <source>
        <dbReference type="EMBL" id="ABG06157.1"/>
    </source>
</evidence>
<organism evidence="3">
    <name type="scientific">Mycobacterium sp. (strain MCS)</name>
    <dbReference type="NCBI Taxonomy" id="164756"/>
    <lineage>
        <taxon>Bacteria</taxon>
        <taxon>Bacillati</taxon>
        <taxon>Actinomycetota</taxon>
        <taxon>Actinomycetes</taxon>
        <taxon>Mycobacteriales</taxon>
        <taxon>Mycobacteriaceae</taxon>
        <taxon>Mycobacterium</taxon>
    </lineage>
</organism>
<keyword evidence="2" id="KW-0812">Transmembrane</keyword>
<feature type="compositionally biased region" description="Basic and acidic residues" evidence="1">
    <location>
        <begin position="138"/>
        <end position="152"/>
    </location>
</feature>
<name>A0A5Q5BDB4_MYCSS</name>
<feature type="transmembrane region" description="Helical" evidence="2">
    <location>
        <begin position="94"/>
        <end position="113"/>
    </location>
</feature>
<accession>A0A5Q5BDB4</accession>
<evidence type="ECO:0000256" key="1">
    <source>
        <dbReference type="SAM" id="MobiDB-lite"/>
    </source>
</evidence>
<evidence type="ECO:0000256" key="2">
    <source>
        <dbReference type="SAM" id="Phobius"/>
    </source>
</evidence>
<dbReference type="AlphaFoldDB" id="A0A5Q5BDB4"/>
<keyword evidence="2" id="KW-1133">Transmembrane helix</keyword>
<feature type="region of interest" description="Disordered" evidence="1">
    <location>
        <begin position="132"/>
        <end position="152"/>
    </location>
</feature>
<reference evidence="3" key="1">
    <citation type="submission" date="2006-06" db="EMBL/GenBank/DDBJ databases">
        <title>Complete sequence of chromosome of Mycobacterium sp. MCS.</title>
        <authorList>
            <consortium name="US DOE Joint Genome Institute"/>
            <person name="Copeland A."/>
            <person name="Lucas S."/>
            <person name="Lapidus A."/>
            <person name="Barry K."/>
            <person name="Detter J.C."/>
            <person name="Glavina del Rio T."/>
            <person name="Hammon N."/>
            <person name="Israni S."/>
            <person name="Dalin E."/>
            <person name="Tice H."/>
            <person name="Pitluck S."/>
            <person name="Martinez M."/>
            <person name="Schmutz J."/>
            <person name="Larimer F."/>
            <person name="Land M."/>
            <person name="Hauser L."/>
            <person name="Kyrpides N."/>
            <person name="Kim E."/>
            <person name="Miller C.D."/>
            <person name="Hughes J.E."/>
            <person name="Anderson A.J."/>
            <person name="Sims R.C."/>
            <person name="Richardson P."/>
        </authorList>
    </citation>
    <scope>NUCLEOTIDE SEQUENCE [LARGE SCALE GENOMIC DNA]</scope>
    <source>
        <strain evidence="3">MCS</strain>
    </source>
</reference>
<protein>
    <submittedName>
        <fullName evidence="3">Uncharacterized protein</fullName>
    </submittedName>
</protein>
<feature type="transmembrane region" description="Helical" evidence="2">
    <location>
        <begin position="70"/>
        <end position="88"/>
    </location>
</feature>
<keyword evidence="2" id="KW-0472">Membrane</keyword>